<accession>A0AAP8PQY1</accession>
<proteinExistence type="predicted"/>
<feature type="compositionally biased region" description="Polar residues" evidence="1">
    <location>
        <begin position="210"/>
        <end position="219"/>
    </location>
</feature>
<evidence type="ECO:0000256" key="1">
    <source>
        <dbReference type="SAM" id="MobiDB-lite"/>
    </source>
</evidence>
<dbReference type="Pfam" id="PF03703">
    <property type="entry name" value="bPH_2"/>
    <property type="match status" value="1"/>
</dbReference>
<dbReference type="InterPro" id="IPR005182">
    <property type="entry name" value="YdbS-like_PH"/>
</dbReference>
<evidence type="ECO:0000313" key="4">
    <source>
        <dbReference type="EMBL" id="MDN4534171.1"/>
    </source>
</evidence>
<evidence type="ECO:0000313" key="6">
    <source>
        <dbReference type="Proteomes" id="UP000242470"/>
    </source>
</evidence>
<feature type="compositionally biased region" description="Basic and acidic residues" evidence="1">
    <location>
        <begin position="220"/>
        <end position="250"/>
    </location>
</feature>
<reference evidence="4" key="2">
    <citation type="submission" date="2023-07" db="EMBL/GenBank/DDBJ databases">
        <title>Evaluation of the beneficial properties of pineapple isolates.</title>
        <authorList>
            <person name="Adefiranye O."/>
        </authorList>
    </citation>
    <scope>NUCLEOTIDE SEQUENCE</scope>
    <source>
        <strain evidence="4">PAPLE_T1</strain>
    </source>
</reference>
<dbReference type="PANTHER" id="PTHR34473:SF2">
    <property type="entry name" value="UPF0699 TRANSMEMBRANE PROTEIN YDBT"/>
    <property type="match status" value="1"/>
</dbReference>
<dbReference type="AlphaFoldDB" id="A0AAP8PQY1"/>
<comment type="caution">
    <text evidence="5">The sequence shown here is derived from an EMBL/GenBank/DDBJ whole genome shotgun (WGS) entry which is preliminary data.</text>
</comment>
<protein>
    <submittedName>
        <fullName evidence="4">PH domain-containing protein</fullName>
    </submittedName>
</protein>
<reference evidence="5 6" key="1">
    <citation type="submission" date="2017-08" db="EMBL/GenBank/DDBJ databases">
        <title>Draft genome sequences of 64 type strains of genus Staph aureus.</title>
        <authorList>
            <person name="Cole K."/>
            <person name="Golubchik T."/>
            <person name="Russell J."/>
            <person name="Foster D."/>
            <person name="Llewelyn M."/>
            <person name="Wilson D."/>
            <person name="Crook D."/>
            <person name="Paul J."/>
        </authorList>
    </citation>
    <scope>NUCLEOTIDE SEQUENCE [LARGE SCALE GENOMIC DNA]</scope>
    <source>
        <strain evidence="5 6">NCTC 12101</strain>
    </source>
</reference>
<gene>
    <name evidence="5" type="ORF">CD158_01225</name>
    <name evidence="4" type="ORF">QYH67_11480</name>
</gene>
<evidence type="ECO:0000313" key="5">
    <source>
        <dbReference type="EMBL" id="PNZ69177.1"/>
    </source>
</evidence>
<keyword evidence="2" id="KW-0812">Transmembrane</keyword>
<feature type="compositionally biased region" description="Basic and acidic residues" evidence="1">
    <location>
        <begin position="173"/>
        <end position="209"/>
    </location>
</feature>
<dbReference type="Proteomes" id="UP001171687">
    <property type="component" value="Unassembled WGS sequence"/>
</dbReference>
<feature type="domain" description="YdbS-like PH" evidence="3">
    <location>
        <begin position="76"/>
        <end position="152"/>
    </location>
</feature>
<feature type="region of interest" description="Disordered" evidence="1">
    <location>
        <begin position="166"/>
        <end position="250"/>
    </location>
</feature>
<dbReference type="PANTHER" id="PTHR34473">
    <property type="entry name" value="UPF0699 TRANSMEMBRANE PROTEIN YDBS"/>
    <property type="match status" value="1"/>
</dbReference>
<name>A0AAP8PQY1_9STAP</name>
<dbReference type="GeneID" id="64981712"/>
<dbReference type="RefSeq" id="WP_059107865.1">
    <property type="nucleotide sequence ID" value="NZ_AP024589.1"/>
</dbReference>
<sequence>MTNYQRMSPSAKPVMRITGVMTSIILAILLGSVIVANQFLLHWAGDTVVKWVTIIGVVLIILIAVYMILIRPIYKYKIFRYDVGDQEITVRKGIWFIKTRKAPYFRIQNLNIEEGPIMRKYGLATLSLSTAGGDLDVTLVPKKEARNLKKRIRALKKSDNAVVSNEDGVAQRVDVHEVSPVSHEDSETPHEYKEEYSQKQNEVIHDSETQHSQTQNDNDSFTRRDETMSVKDDIEHRENSTSDDSDHARR</sequence>
<evidence type="ECO:0000259" key="3">
    <source>
        <dbReference type="Pfam" id="PF03703"/>
    </source>
</evidence>
<organism evidence="5 6">
    <name type="scientific">Staphylococcus auricularis</name>
    <dbReference type="NCBI Taxonomy" id="29379"/>
    <lineage>
        <taxon>Bacteria</taxon>
        <taxon>Bacillati</taxon>
        <taxon>Bacillota</taxon>
        <taxon>Bacilli</taxon>
        <taxon>Bacillales</taxon>
        <taxon>Staphylococcaceae</taxon>
        <taxon>Staphylococcus</taxon>
    </lineage>
</organism>
<keyword evidence="2" id="KW-1133">Transmembrane helix</keyword>
<feature type="transmembrane region" description="Helical" evidence="2">
    <location>
        <begin position="51"/>
        <end position="70"/>
    </location>
</feature>
<keyword evidence="2" id="KW-0472">Membrane</keyword>
<dbReference type="EMBL" id="PPQW01000005">
    <property type="protein sequence ID" value="PNZ69177.1"/>
    <property type="molecule type" value="Genomic_DNA"/>
</dbReference>
<dbReference type="Proteomes" id="UP000242470">
    <property type="component" value="Unassembled WGS sequence"/>
</dbReference>
<feature type="transmembrane region" description="Helical" evidence="2">
    <location>
        <begin position="20"/>
        <end position="45"/>
    </location>
</feature>
<dbReference type="EMBL" id="JAUHQC010000016">
    <property type="protein sequence ID" value="MDN4534171.1"/>
    <property type="molecule type" value="Genomic_DNA"/>
</dbReference>
<evidence type="ECO:0000256" key="2">
    <source>
        <dbReference type="SAM" id="Phobius"/>
    </source>
</evidence>